<dbReference type="Proteomes" id="UP000271708">
    <property type="component" value="Chromosome"/>
</dbReference>
<dbReference type="InterPro" id="IPR001466">
    <property type="entry name" value="Beta-lactam-related"/>
</dbReference>
<feature type="domain" description="Beta-lactamase-related" evidence="1">
    <location>
        <begin position="19"/>
        <end position="269"/>
    </location>
</feature>
<accession>A0A5P8FPP4</accession>
<dbReference type="Pfam" id="PF00144">
    <property type="entry name" value="Beta-lactamase"/>
    <property type="match status" value="1"/>
</dbReference>
<dbReference type="OrthoDB" id="9773047at2"/>
<gene>
    <name evidence="2" type="ORF">EEW87_014840</name>
</gene>
<dbReference type="KEGG" id="jme:EEW87_014840"/>
<sequence>MSGAQQVLDELVRAVREEGFGAHAVHVLVGDDSAVHHWSPDVRRDIHSVAKGVCVLAAGMADDEGVFEIDAPVRRYLPELGDDELGAGVESVTTRHLLSMTSGIDLPWTPTWMTDWPDLAHEYLSRPSAGRVFQYSTASTYTAMRALAAAVGDVQAWLTPRLFEPLGIENPAWVRCPKGAIAAADGLLLTVDELARIGRLIRDDGLWQGRSLVAPRWPRAMRSDWVERDASPAYSRYSLAGWGGPGDAWRLHGAYGQMLIFRGDAVVTVTADDHAGADPFAERVVEVLSA</sequence>
<dbReference type="InterPro" id="IPR012338">
    <property type="entry name" value="Beta-lactam/transpept-like"/>
</dbReference>
<evidence type="ECO:0000313" key="3">
    <source>
        <dbReference type="Proteomes" id="UP000271708"/>
    </source>
</evidence>
<evidence type="ECO:0000259" key="1">
    <source>
        <dbReference type="Pfam" id="PF00144"/>
    </source>
</evidence>
<protein>
    <submittedName>
        <fullName evidence="2">Serine hydrolase</fullName>
    </submittedName>
</protein>
<keyword evidence="2" id="KW-0378">Hydrolase</keyword>
<reference evidence="2 3" key="1">
    <citation type="submission" date="2019-09" db="EMBL/GenBank/DDBJ databases">
        <title>Complete Genome Sequence of Janibacter melonis M714 with both human health impact and industrial applications.</title>
        <authorList>
            <person name="Jin M."/>
            <person name="Zhao Q.R."/>
        </authorList>
    </citation>
    <scope>NUCLEOTIDE SEQUENCE [LARGE SCALE GENOMIC DNA]</scope>
    <source>
        <strain evidence="2 3">M714</strain>
    </source>
</reference>
<dbReference type="SUPFAM" id="SSF56601">
    <property type="entry name" value="beta-lactamase/transpeptidase-like"/>
    <property type="match status" value="1"/>
</dbReference>
<dbReference type="InterPro" id="IPR050789">
    <property type="entry name" value="Diverse_Enzym_Activities"/>
</dbReference>
<dbReference type="AlphaFoldDB" id="A0A5P8FPP4"/>
<dbReference type="EMBL" id="CP044548">
    <property type="protein sequence ID" value="QFQ31328.1"/>
    <property type="molecule type" value="Genomic_DNA"/>
</dbReference>
<dbReference type="GO" id="GO:0016787">
    <property type="term" value="F:hydrolase activity"/>
    <property type="evidence" value="ECO:0007669"/>
    <property type="project" value="UniProtKB-KW"/>
</dbReference>
<name>A0A5P8FPP4_9MICO</name>
<dbReference type="RefSeq" id="WP_123093461.1">
    <property type="nucleotide sequence ID" value="NZ_CP044548.2"/>
</dbReference>
<dbReference type="PANTHER" id="PTHR43283:SF7">
    <property type="entry name" value="BETA-LACTAMASE-RELATED DOMAIN-CONTAINING PROTEIN"/>
    <property type="match status" value="1"/>
</dbReference>
<organism evidence="2 3">
    <name type="scientific">Janibacter melonis</name>
    <dbReference type="NCBI Taxonomy" id="262209"/>
    <lineage>
        <taxon>Bacteria</taxon>
        <taxon>Bacillati</taxon>
        <taxon>Actinomycetota</taxon>
        <taxon>Actinomycetes</taxon>
        <taxon>Micrococcales</taxon>
        <taxon>Intrasporangiaceae</taxon>
        <taxon>Janibacter</taxon>
    </lineage>
</organism>
<evidence type="ECO:0000313" key="2">
    <source>
        <dbReference type="EMBL" id="QFQ31328.1"/>
    </source>
</evidence>
<dbReference type="Gene3D" id="3.40.710.10">
    <property type="entry name" value="DD-peptidase/beta-lactamase superfamily"/>
    <property type="match status" value="1"/>
</dbReference>
<proteinExistence type="predicted"/>
<dbReference type="PANTHER" id="PTHR43283">
    <property type="entry name" value="BETA-LACTAMASE-RELATED"/>
    <property type="match status" value="1"/>
</dbReference>
<dbReference type="GeneID" id="59162467"/>